<keyword evidence="1" id="KW-0255">Endonuclease</keyword>
<reference evidence="1" key="1">
    <citation type="journal article" date="2021" name="Proc. Natl. Acad. Sci. U.S.A.">
        <title>A Catalog of Tens of Thousands of Viruses from Human Metagenomes Reveals Hidden Associations with Chronic Diseases.</title>
        <authorList>
            <person name="Tisza M.J."/>
            <person name="Buck C.B."/>
        </authorList>
    </citation>
    <scope>NUCLEOTIDE SEQUENCE</scope>
    <source>
        <strain evidence="1">CtekV29</strain>
    </source>
</reference>
<evidence type="ECO:0000313" key="1">
    <source>
        <dbReference type="EMBL" id="DAE20211.1"/>
    </source>
</evidence>
<keyword evidence="1" id="KW-0540">Nuclease</keyword>
<proteinExistence type="predicted"/>
<protein>
    <submittedName>
        <fullName evidence="1">Polymerase PA endonuclease, Manganese Binding, RNA.7A</fullName>
    </submittedName>
</protein>
<name>A0A8S5QN27_9CAUD</name>
<dbReference type="GO" id="GO:0004519">
    <property type="term" value="F:endonuclease activity"/>
    <property type="evidence" value="ECO:0007669"/>
    <property type="project" value="UniProtKB-KW"/>
</dbReference>
<accession>A0A8S5QN27</accession>
<organism evidence="1">
    <name type="scientific">Siphoviridae sp. ctekV29</name>
    <dbReference type="NCBI Taxonomy" id="2826406"/>
    <lineage>
        <taxon>Viruses</taxon>
        <taxon>Duplodnaviria</taxon>
        <taxon>Heunggongvirae</taxon>
        <taxon>Uroviricota</taxon>
        <taxon>Caudoviricetes</taxon>
    </lineage>
</organism>
<keyword evidence="1" id="KW-0378">Hydrolase</keyword>
<sequence length="42" mass="4925">MISRYAHHYNRPAYLLTIKFADRCDEMQVCCMNSLKAEANCL</sequence>
<dbReference type="EMBL" id="BK015690">
    <property type="protein sequence ID" value="DAE20211.1"/>
    <property type="molecule type" value="Genomic_DNA"/>
</dbReference>